<evidence type="ECO:0000313" key="2">
    <source>
        <dbReference type="Proteomes" id="UP000479293"/>
    </source>
</evidence>
<name>A0A7C9FBD3_9BACT</name>
<comment type="caution">
    <text evidence="1">The sequence shown here is derived from an EMBL/GenBank/DDBJ whole genome shotgun (WGS) entry which is preliminary data.</text>
</comment>
<protein>
    <submittedName>
        <fullName evidence="1">DUF4145 domain-containing protein</fullName>
    </submittedName>
</protein>
<sequence>MFHSFEIQHGVLVFRDCPDECPECHHSVFPLIKGNNYSYIPLEPDNGMEIYLFMECPRPSCKVCFSTRYSFVIKAGNNYVFDYDWIQTFALKTVEFSDTINKISESFVEIYGQANQAEQYNLDKVCGVGYRKALEFLIKDYLISIKADKAEEIKKKFLGICINDYIDNTNIKLVAERAVWLGNDETHYIRKWVDHDVEDLKGLIELTVRWIEMEVMTKEIEKRMVKGIK</sequence>
<dbReference type="AlphaFoldDB" id="A0A7C9FBD3"/>
<evidence type="ECO:0000313" key="1">
    <source>
        <dbReference type="EMBL" id="MPR36604.1"/>
    </source>
</evidence>
<keyword evidence="2" id="KW-1185">Reference proteome</keyword>
<dbReference type="EMBL" id="WHLY01000002">
    <property type="protein sequence ID" value="MPR36604.1"/>
    <property type="molecule type" value="Genomic_DNA"/>
</dbReference>
<reference evidence="1 2" key="1">
    <citation type="submission" date="2019-10" db="EMBL/GenBank/DDBJ databases">
        <title>Draft Genome Sequence of Cytophagaceae sp. SJW1-29.</title>
        <authorList>
            <person name="Choi A."/>
        </authorList>
    </citation>
    <scope>NUCLEOTIDE SEQUENCE [LARGE SCALE GENOMIC DNA]</scope>
    <source>
        <strain evidence="1 2">SJW1-29</strain>
    </source>
</reference>
<gene>
    <name evidence="1" type="ORF">GBK04_25490</name>
</gene>
<dbReference type="Proteomes" id="UP000479293">
    <property type="component" value="Unassembled WGS sequence"/>
</dbReference>
<proteinExistence type="predicted"/>
<organism evidence="1 2">
    <name type="scientific">Salmonirosea aquatica</name>
    <dbReference type="NCBI Taxonomy" id="2654236"/>
    <lineage>
        <taxon>Bacteria</taxon>
        <taxon>Pseudomonadati</taxon>
        <taxon>Bacteroidota</taxon>
        <taxon>Cytophagia</taxon>
        <taxon>Cytophagales</taxon>
        <taxon>Spirosomataceae</taxon>
        <taxon>Salmonirosea</taxon>
    </lineage>
</organism>
<accession>A0A7C9FBD3</accession>